<dbReference type="AlphaFoldDB" id="A0AAW7XB26"/>
<feature type="signal peptide" evidence="2">
    <location>
        <begin position="1"/>
        <end position="25"/>
    </location>
</feature>
<dbReference type="RefSeq" id="WP_011470021.1">
    <property type="nucleotide sequence ID" value="NZ_CP123764.1"/>
</dbReference>
<dbReference type="GO" id="GO:0015036">
    <property type="term" value="F:disulfide oxidoreductase activity"/>
    <property type="evidence" value="ECO:0007669"/>
    <property type="project" value="UniProtKB-ARBA"/>
</dbReference>
<dbReference type="PROSITE" id="PS00194">
    <property type="entry name" value="THIOREDOXIN_1"/>
    <property type="match status" value="1"/>
</dbReference>
<dbReference type="PROSITE" id="PS51352">
    <property type="entry name" value="THIOREDOXIN_2"/>
    <property type="match status" value="1"/>
</dbReference>
<dbReference type="InterPro" id="IPR017937">
    <property type="entry name" value="Thioredoxin_CS"/>
</dbReference>
<dbReference type="Pfam" id="PF00578">
    <property type="entry name" value="AhpC-TSA"/>
    <property type="match status" value="1"/>
</dbReference>
<evidence type="ECO:0000256" key="1">
    <source>
        <dbReference type="ARBA" id="ARBA00023284"/>
    </source>
</evidence>
<keyword evidence="1" id="KW-0676">Redox-active center</keyword>
<dbReference type="InterPro" id="IPR000866">
    <property type="entry name" value="AhpC/TSA"/>
</dbReference>
<gene>
    <name evidence="4" type="ORF">Q4521_14260</name>
</gene>
<dbReference type="Gene3D" id="3.40.30.10">
    <property type="entry name" value="Glutaredoxin"/>
    <property type="match status" value="1"/>
</dbReference>
<dbReference type="InterPro" id="IPR036249">
    <property type="entry name" value="Thioredoxin-like_sf"/>
</dbReference>
<protein>
    <submittedName>
        <fullName evidence="4">TlpA disulfide reductase family protein</fullName>
    </submittedName>
</protein>
<feature type="domain" description="Thioredoxin" evidence="3">
    <location>
        <begin position="30"/>
        <end position="170"/>
    </location>
</feature>
<dbReference type="Proteomes" id="UP001169760">
    <property type="component" value="Unassembled WGS sequence"/>
</dbReference>
<evidence type="ECO:0000313" key="5">
    <source>
        <dbReference type="Proteomes" id="UP001169760"/>
    </source>
</evidence>
<sequence length="173" mass="19047">MFIRSFSRIACFVIALGVLAQPATAKEKTTALSGPAPDFTLKSNTGKNIRLSELRGQVVMLNFWASWCGPCKQEMPLLDALYQRYQPAGFTLLGINAEEDIGAAKALLAKDPVAFPVLFDTDSKTSETYGVDAMPSSVLIDCNGNMRHLHRSYVPGDEKIYKKLIKSLLKECK</sequence>
<dbReference type="PANTHER" id="PTHR42852">
    <property type="entry name" value="THIOL:DISULFIDE INTERCHANGE PROTEIN DSBE"/>
    <property type="match status" value="1"/>
</dbReference>
<dbReference type="SUPFAM" id="SSF52833">
    <property type="entry name" value="Thioredoxin-like"/>
    <property type="match status" value="1"/>
</dbReference>
<evidence type="ECO:0000313" key="4">
    <source>
        <dbReference type="EMBL" id="MDO6423642.1"/>
    </source>
</evidence>
<comment type="caution">
    <text evidence="4">The sequence shown here is derived from an EMBL/GenBank/DDBJ whole genome shotgun (WGS) entry which is preliminary data.</text>
</comment>
<evidence type="ECO:0000256" key="2">
    <source>
        <dbReference type="SAM" id="SignalP"/>
    </source>
</evidence>
<proteinExistence type="predicted"/>
<dbReference type="GeneID" id="98615162"/>
<dbReference type="CDD" id="cd02966">
    <property type="entry name" value="TlpA_like_family"/>
    <property type="match status" value="1"/>
</dbReference>
<name>A0AAW7XB26_9GAMM</name>
<feature type="chain" id="PRO_5043947711" evidence="2">
    <location>
        <begin position="26"/>
        <end position="173"/>
    </location>
</feature>
<dbReference type="InterPro" id="IPR050553">
    <property type="entry name" value="Thioredoxin_ResA/DsbE_sf"/>
</dbReference>
<keyword evidence="2" id="KW-0732">Signal</keyword>
<accession>A0AAW7XB26</accession>
<dbReference type="InterPro" id="IPR013766">
    <property type="entry name" value="Thioredoxin_domain"/>
</dbReference>
<dbReference type="GO" id="GO:0016209">
    <property type="term" value="F:antioxidant activity"/>
    <property type="evidence" value="ECO:0007669"/>
    <property type="project" value="InterPro"/>
</dbReference>
<organism evidence="4 5">
    <name type="scientific">Saccharophagus degradans</name>
    <dbReference type="NCBI Taxonomy" id="86304"/>
    <lineage>
        <taxon>Bacteria</taxon>
        <taxon>Pseudomonadati</taxon>
        <taxon>Pseudomonadota</taxon>
        <taxon>Gammaproteobacteria</taxon>
        <taxon>Cellvibrionales</taxon>
        <taxon>Cellvibrionaceae</taxon>
        <taxon>Saccharophagus</taxon>
    </lineage>
</organism>
<reference evidence="4" key="1">
    <citation type="submission" date="2023-07" db="EMBL/GenBank/DDBJ databases">
        <title>Genome content predicts the carbon catabolic preferences of heterotrophic bacteria.</title>
        <authorList>
            <person name="Gralka M."/>
        </authorList>
    </citation>
    <scope>NUCLEOTIDE SEQUENCE</scope>
    <source>
        <strain evidence="4">I3M17_2</strain>
    </source>
</reference>
<evidence type="ECO:0000259" key="3">
    <source>
        <dbReference type="PROSITE" id="PS51352"/>
    </source>
</evidence>
<dbReference type="PANTHER" id="PTHR42852:SF17">
    <property type="entry name" value="THIOREDOXIN-LIKE PROTEIN HI_1115"/>
    <property type="match status" value="1"/>
</dbReference>
<dbReference type="EMBL" id="JAUOPB010000010">
    <property type="protein sequence ID" value="MDO6423642.1"/>
    <property type="molecule type" value="Genomic_DNA"/>
</dbReference>